<protein>
    <submittedName>
        <fullName evidence="6">Putative thiol peroxidase</fullName>
        <ecNumber evidence="6">1.11.1.-</ecNumber>
    </submittedName>
</protein>
<evidence type="ECO:0000313" key="6">
    <source>
        <dbReference type="EMBL" id="SPD86732.1"/>
    </source>
</evidence>
<dbReference type="CDD" id="cd03014">
    <property type="entry name" value="PRX_Atyp2cys"/>
    <property type="match status" value="1"/>
</dbReference>
<dbReference type="PANTHER" id="PTHR43110:SF1">
    <property type="entry name" value="THIOL PEROXIDASE"/>
    <property type="match status" value="1"/>
</dbReference>
<proteinExistence type="predicted"/>
<dbReference type="GO" id="GO:0008379">
    <property type="term" value="F:thioredoxin peroxidase activity"/>
    <property type="evidence" value="ECO:0007669"/>
    <property type="project" value="InterPro"/>
</dbReference>
<dbReference type="Pfam" id="PF08534">
    <property type="entry name" value="Redoxin"/>
    <property type="match status" value="1"/>
</dbReference>
<keyword evidence="2" id="KW-0049">Antioxidant</keyword>
<reference evidence="6 7" key="1">
    <citation type="submission" date="2018-02" db="EMBL/GenBank/DDBJ databases">
        <authorList>
            <person name="Cohen D.B."/>
            <person name="Kent A.D."/>
        </authorList>
    </citation>
    <scope>NUCLEOTIDE SEQUENCE [LARGE SCALE GENOMIC DNA]</scope>
    <source>
        <strain evidence="6">1</strain>
    </source>
</reference>
<name>A0A2N9JF24_9ACTN</name>
<dbReference type="KEGG" id="mgg:MPLG2_1696"/>
<dbReference type="NCBIfam" id="NF001808">
    <property type="entry name" value="PRK00522.1"/>
    <property type="match status" value="1"/>
</dbReference>
<evidence type="ECO:0000259" key="5">
    <source>
        <dbReference type="PROSITE" id="PS51352"/>
    </source>
</evidence>
<dbReference type="SUPFAM" id="SSF52833">
    <property type="entry name" value="Thioredoxin-like"/>
    <property type="match status" value="1"/>
</dbReference>
<dbReference type="InterPro" id="IPR013740">
    <property type="entry name" value="Redoxin"/>
</dbReference>
<keyword evidence="1 6" id="KW-0575">Peroxidase</keyword>
<keyword evidence="4" id="KW-0676">Redox-active center</keyword>
<dbReference type="PANTHER" id="PTHR43110">
    <property type="entry name" value="THIOL PEROXIDASE"/>
    <property type="match status" value="1"/>
</dbReference>
<dbReference type="InterPro" id="IPR036249">
    <property type="entry name" value="Thioredoxin-like_sf"/>
</dbReference>
<gene>
    <name evidence="6" type="primary">tpx</name>
    <name evidence="6" type="ORF">MPLG2_1696</name>
</gene>
<dbReference type="InterPro" id="IPR050455">
    <property type="entry name" value="Tpx_Peroxidase_subfamily"/>
</dbReference>
<feature type="domain" description="Thioredoxin" evidence="5">
    <location>
        <begin position="18"/>
        <end position="165"/>
    </location>
</feature>
<dbReference type="Proteomes" id="UP000238164">
    <property type="component" value="Chromosome 1"/>
</dbReference>
<dbReference type="PROSITE" id="PS51352">
    <property type="entry name" value="THIOREDOXIN_2"/>
    <property type="match status" value="1"/>
</dbReference>
<evidence type="ECO:0000256" key="2">
    <source>
        <dbReference type="ARBA" id="ARBA00022862"/>
    </source>
</evidence>
<dbReference type="EMBL" id="LT985188">
    <property type="protein sequence ID" value="SPD86732.1"/>
    <property type="molecule type" value="Genomic_DNA"/>
</dbReference>
<keyword evidence="6" id="KW-0560">Oxidoreductase</keyword>
<keyword evidence="3" id="KW-1015">Disulfide bond</keyword>
<evidence type="ECO:0000256" key="3">
    <source>
        <dbReference type="ARBA" id="ARBA00023157"/>
    </source>
</evidence>
<organism evidence="6 7">
    <name type="scientific">Micropruina glycogenica</name>
    <dbReference type="NCBI Taxonomy" id="75385"/>
    <lineage>
        <taxon>Bacteria</taxon>
        <taxon>Bacillati</taxon>
        <taxon>Actinomycetota</taxon>
        <taxon>Actinomycetes</taxon>
        <taxon>Propionibacteriales</taxon>
        <taxon>Nocardioidaceae</taxon>
        <taxon>Micropruina</taxon>
    </lineage>
</organism>
<dbReference type="AlphaFoldDB" id="A0A2N9JF24"/>
<evidence type="ECO:0000313" key="7">
    <source>
        <dbReference type="Proteomes" id="UP000238164"/>
    </source>
</evidence>
<dbReference type="Gene3D" id="3.40.30.10">
    <property type="entry name" value="Glutaredoxin"/>
    <property type="match status" value="1"/>
</dbReference>
<sequence length="165" mass="17464">MATTQYRDQTVTTVGEPPAVGDPLIAFTLTLPDLADYSSDDLAGQRVVLNVFPSVDTRVCALSVRRFNELAAGLDGTTVVCISHDLPYALGRFCGAEGIDRVVTASAFRSTFGADYGLTMLDGPMRGLLARAVIVADADGIVRHVQLTESIGQEPDYDAALAALN</sequence>
<dbReference type="RefSeq" id="WP_105185625.1">
    <property type="nucleotide sequence ID" value="NZ_BAAAGO010000039.1"/>
</dbReference>
<evidence type="ECO:0000256" key="4">
    <source>
        <dbReference type="ARBA" id="ARBA00023284"/>
    </source>
</evidence>
<accession>A0A2N9JF24</accession>
<dbReference type="InterPro" id="IPR002065">
    <property type="entry name" value="TPX"/>
</dbReference>
<keyword evidence="7" id="KW-1185">Reference proteome</keyword>
<evidence type="ECO:0000256" key="1">
    <source>
        <dbReference type="ARBA" id="ARBA00022559"/>
    </source>
</evidence>
<dbReference type="InterPro" id="IPR013766">
    <property type="entry name" value="Thioredoxin_domain"/>
</dbReference>
<dbReference type="EC" id="1.11.1.-" evidence="6"/>
<dbReference type="OrthoDB" id="9781543at2"/>